<feature type="chain" id="PRO_5047344003" evidence="1">
    <location>
        <begin position="21"/>
        <end position="130"/>
    </location>
</feature>
<evidence type="ECO:0000256" key="1">
    <source>
        <dbReference type="SAM" id="SignalP"/>
    </source>
</evidence>
<proteinExistence type="predicted"/>
<evidence type="ECO:0000313" key="2">
    <source>
        <dbReference type="EMBL" id="MFD0793046.1"/>
    </source>
</evidence>
<organism evidence="2 3">
    <name type="scientific">Mucilaginibacter litoreus</name>
    <dbReference type="NCBI Taxonomy" id="1048221"/>
    <lineage>
        <taxon>Bacteria</taxon>
        <taxon>Pseudomonadati</taxon>
        <taxon>Bacteroidota</taxon>
        <taxon>Sphingobacteriia</taxon>
        <taxon>Sphingobacteriales</taxon>
        <taxon>Sphingobacteriaceae</taxon>
        <taxon>Mucilaginibacter</taxon>
    </lineage>
</organism>
<sequence>MKKLLFGAFVLCVLAPTANAKRSVDNIDSKSFSSLYTTYNGKTVFGKFFNQYVGRVQDPLIPGLYYQLYATTSPTRIAFVNLVNFQGYPQPGSATVSGTYSHTGTVYYSTGTITRSDNTTFTFSHSEDIA</sequence>
<accession>A0ABW3APT1</accession>
<name>A0ABW3APT1_9SPHI</name>
<dbReference type="EMBL" id="JBHTHZ010000002">
    <property type="protein sequence ID" value="MFD0793046.1"/>
    <property type="molecule type" value="Genomic_DNA"/>
</dbReference>
<keyword evidence="3" id="KW-1185">Reference proteome</keyword>
<dbReference type="Proteomes" id="UP001597010">
    <property type="component" value="Unassembled WGS sequence"/>
</dbReference>
<gene>
    <name evidence="2" type="ORF">ACFQZX_05420</name>
</gene>
<protein>
    <submittedName>
        <fullName evidence="2">Uncharacterized protein</fullName>
    </submittedName>
</protein>
<reference evidence="3" key="1">
    <citation type="journal article" date="2019" name="Int. J. Syst. Evol. Microbiol.">
        <title>The Global Catalogue of Microorganisms (GCM) 10K type strain sequencing project: providing services to taxonomists for standard genome sequencing and annotation.</title>
        <authorList>
            <consortium name="The Broad Institute Genomics Platform"/>
            <consortium name="The Broad Institute Genome Sequencing Center for Infectious Disease"/>
            <person name="Wu L."/>
            <person name="Ma J."/>
        </authorList>
    </citation>
    <scope>NUCLEOTIDE SEQUENCE [LARGE SCALE GENOMIC DNA]</scope>
    <source>
        <strain evidence="3">CCUG 61484</strain>
    </source>
</reference>
<dbReference type="RefSeq" id="WP_377112255.1">
    <property type="nucleotide sequence ID" value="NZ_JBHTHZ010000002.1"/>
</dbReference>
<keyword evidence="1" id="KW-0732">Signal</keyword>
<evidence type="ECO:0000313" key="3">
    <source>
        <dbReference type="Proteomes" id="UP001597010"/>
    </source>
</evidence>
<feature type="signal peptide" evidence="1">
    <location>
        <begin position="1"/>
        <end position="20"/>
    </location>
</feature>
<comment type="caution">
    <text evidence="2">The sequence shown here is derived from an EMBL/GenBank/DDBJ whole genome shotgun (WGS) entry which is preliminary data.</text>
</comment>